<evidence type="ECO:0000313" key="2">
    <source>
        <dbReference type="EMBL" id="KAK9419077.1"/>
    </source>
</evidence>
<evidence type="ECO:0000256" key="1">
    <source>
        <dbReference type="SAM" id="SignalP"/>
    </source>
</evidence>
<comment type="caution">
    <text evidence="2">The sequence shown here is derived from an EMBL/GenBank/DDBJ whole genome shotgun (WGS) entry which is preliminary data.</text>
</comment>
<accession>A0ABR2UWM1</accession>
<evidence type="ECO:0000313" key="3">
    <source>
        <dbReference type="Proteomes" id="UP001408356"/>
    </source>
</evidence>
<feature type="chain" id="PRO_5045358931" evidence="1">
    <location>
        <begin position="21"/>
        <end position="61"/>
    </location>
</feature>
<dbReference type="EMBL" id="JARVKF010000330">
    <property type="protein sequence ID" value="KAK9419077.1"/>
    <property type="molecule type" value="Genomic_DNA"/>
</dbReference>
<proteinExistence type="predicted"/>
<feature type="signal peptide" evidence="1">
    <location>
        <begin position="1"/>
        <end position="20"/>
    </location>
</feature>
<organism evidence="2 3">
    <name type="scientific">Seiridium unicorne</name>
    <dbReference type="NCBI Taxonomy" id="138068"/>
    <lineage>
        <taxon>Eukaryota</taxon>
        <taxon>Fungi</taxon>
        <taxon>Dikarya</taxon>
        <taxon>Ascomycota</taxon>
        <taxon>Pezizomycotina</taxon>
        <taxon>Sordariomycetes</taxon>
        <taxon>Xylariomycetidae</taxon>
        <taxon>Amphisphaeriales</taxon>
        <taxon>Sporocadaceae</taxon>
        <taxon>Seiridium</taxon>
    </lineage>
</organism>
<name>A0ABR2UWM1_9PEZI</name>
<protein>
    <submittedName>
        <fullName evidence="2">Uncharacterized protein</fullName>
    </submittedName>
</protein>
<dbReference type="Proteomes" id="UP001408356">
    <property type="component" value="Unassembled WGS sequence"/>
</dbReference>
<reference evidence="2 3" key="1">
    <citation type="journal article" date="2024" name="J. Plant Pathol.">
        <title>Sequence and assembly of the genome of Seiridium unicorne, isolate CBS 538.82, causal agent of cypress canker disease.</title>
        <authorList>
            <person name="Scali E."/>
            <person name="Rocca G.D."/>
            <person name="Danti R."/>
            <person name="Garbelotto M."/>
            <person name="Barberini S."/>
            <person name="Baroncelli R."/>
            <person name="Emiliani G."/>
        </authorList>
    </citation>
    <scope>NUCLEOTIDE SEQUENCE [LARGE SCALE GENOMIC DNA]</scope>
    <source>
        <strain evidence="2 3">BM-138-508</strain>
    </source>
</reference>
<keyword evidence="3" id="KW-1185">Reference proteome</keyword>
<keyword evidence="1" id="KW-0732">Signal</keyword>
<sequence>MRYMSVATFLALGFSIFGLAAPISNRDVVQEIDQVDACSDAEPVAHGTINSRDGLKPRCDI</sequence>
<gene>
    <name evidence="2" type="ORF">SUNI508_01054</name>
</gene>